<proteinExistence type="predicted"/>
<name>A0A0F9H5S0_9ZZZZ</name>
<evidence type="ECO:0000259" key="2">
    <source>
        <dbReference type="Pfam" id="PF09681"/>
    </source>
</evidence>
<dbReference type="AlphaFoldDB" id="A0A0F9H5S0"/>
<protein>
    <recommendedName>
        <fullName evidence="2">Phage replisome organiser N-terminal domain-containing protein</fullName>
    </recommendedName>
</protein>
<feature type="region of interest" description="Disordered" evidence="1">
    <location>
        <begin position="284"/>
        <end position="304"/>
    </location>
</feature>
<organism evidence="3">
    <name type="scientific">marine sediment metagenome</name>
    <dbReference type="NCBI Taxonomy" id="412755"/>
    <lineage>
        <taxon>unclassified sequences</taxon>
        <taxon>metagenomes</taxon>
        <taxon>ecological metagenomes</taxon>
    </lineage>
</organism>
<dbReference type="Pfam" id="PF09681">
    <property type="entry name" value="Phage_rep_org_N"/>
    <property type="match status" value="1"/>
</dbReference>
<feature type="non-terminal residue" evidence="3">
    <location>
        <position position="304"/>
    </location>
</feature>
<feature type="domain" description="Phage replisome organiser N-terminal" evidence="2">
    <location>
        <begin position="7"/>
        <end position="127"/>
    </location>
</feature>
<reference evidence="3" key="1">
    <citation type="journal article" date="2015" name="Nature">
        <title>Complex archaea that bridge the gap between prokaryotes and eukaryotes.</title>
        <authorList>
            <person name="Spang A."/>
            <person name="Saw J.H."/>
            <person name="Jorgensen S.L."/>
            <person name="Zaremba-Niedzwiedzka K."/>
            <person name="Martijn J."/>
            <person name="Lind A.E."/>
            <person name="van Eijk R."/>
            <person name="Schleper C."/>
            <person name="Guy L."/>
            <person name="Ettema T.J."/>
        </authorList>
    </citation>
    <scope>NUCLEOTIDE SEQUENCE</scope>
</reference>
<dbReference type="EMBL" id="LAZR01015995">
    <property type="protein sequence ID" value="KKM06429.1"/>
    <property type="molecule type" value="Genomic_DNA"/>
</dbReference>
<comment type="caution">
    <text evidence="3">The sequence shown here is derived from an EMBL/GenBank/DDBJ whole genome shotgun (WGS) entry which is preliminary data.</text>
</comment>
<dbReference type="InterPro" id="IPR010056">
    <property type="entry name" value="Phage_rep_org__N"/>
</dbReference>
<evidence type="ECO:0000256" key="1">
    <source>
        <dbReference type="SAM" id="MobiDB-lite"/>
    </source>
</evidence>
<evidence type="ECO:0000313" key="3">
    <source>
        <dbReference type="EMBL" id="KKM06429.1"/>
    </source>
</evidence>
<dbReference type="NCBIfam" id="TIGR01714">
    <property type="entry name" value="phage_rep_org_N"/>
    <property type="match status" value="1"/>
</dbReference>
<feature type="region of interest" description="Disordered" evidence="1">
    <location>
        <begin position="237"/>
        <end position="270"/>
    </location>
</feature>
<feature type="compositionally biased region" description="Basic and acidic residues" evidence="1">
    <location>
        <begin position="237"/>
        <end position="263"/>
    </location>
</feature>
<sequence>MPKRYYWLKISEHFFDDDNIKWLESQENGIEYVYFWIKLLLKCLKNKDSGEYGMLRFTERIPYDDNTLSKFTNTPVDTVRVAMKLFQELGMLEILENKTIYIEAVNKMIGKETDAADRMRKMRNKGEYKLLRDDRNNVTQELRYKELEIDKDIEIDLEKEKEKITEIKLEYSEKVFLTEKQFNTLICDYGKNITISAIEILSNYKCSKNKKYESDYHALLTWAIKEAAGKDRQLVKAEKTAKDEERERKRKIEDDIEQGKMEKLPPGMTRELIDGALKKSDFLNKKEDVDNNEANQQEDHPWGV</sequence>
<accession>A0A0F9H5S0</accession>
<gene>
    <name evidence="3" type="ORF">LCGC14_1744060</name>
</gene>